<name>A0A5A7TAG1_CUCMM</name>
<gene>
    <name evidence="16" type="ORF">E6C27_scaffold122G002280</name>
</gene>
<proteinExistence type="inferred from homology"/>
<keyword evidence="6 13" id="KW-0732">Signal</keyword>
<dbReference type="Pfam" id="PF00560">
    <property type="entry name" value="LRR_1"/>
    <property type="match status" value="5"/>
</dbReference>
<evidence type="ECO:0000256" key="6">
    <source>
        <dbReference type="ARBA" id="ARBA00022729"/>
    </source>
</evidence>
<dbReference type="OrthoDB" id="442066at2759"/>
<dbReference type="InterPro" id="IPR032675">
    <property type="entry name" value="LRR_dom_sf"/>
</dbReference>
<dbReference type="EMBL" id="SSTE01018075">
    <property type="protein sequence ID" value="KAA0039948.1"/>
    <property type="molecule type" value="Genomic_DNA"/>
</dbReference>
<evidence type="ECO:0000256" key="2">
    <source>
        <dbReference type="ARBA" id="ARBA00009592"/>
    </source>
</evidence>
<evidence type="ECO:0000256" key="9">
    <source>
        <dbReference type="ARBA" id="ARBA00023136"/>
    </source>
</evidence>
<keyword evidence="5 12" id="KW-0812">Transmembrane</keyword>
<dbReference type="AlphaFoldDB" id="A0A5A7TAG1"/>
<dbReference type="Pfam" id="PF08263">
    <property type="entry name" value="LRRNT_2"/>
    <property type="match status" value="1"/>
</dbReference>
<dbReference type="Proteomes" id="UP000321393">
    <property type="component" value="Unassembled WGS sequence"/>
</dbReference>
<feature type="transmembrane region" description="Helical" evidence="12">
    <location>
        <begin position="1114"/>
        <end position="1138"/>
    </location>
</feature>
<dbReference type="Pfam" id="PF13516">
    <property type="entry name" value="LRR_6"/>
    <property type="match status" value="1"/>
</dbReference>
<protein>
    <submittedName>
        <fullName evidence="16">Receptor like protein 30-like</fullName>
    </submittedName>
</protein>
<evidence type="ECO:0000256" key="7">
    <source>
        <dbReference type="ARBA" id="ARBA00022737"/>
    </source>
</evidence>
<dbReference type="InterPro" id="IPR046956">
    <property type="entry name" value="RLP23-like"/>
</dbReference>
<evidence type="ECO:0000313" key="17">
    <source>
        <dbReference type="Proteomes" id="UP000321393"/>
    </source>
</evidence>
<feature type="domain" description="Leucine-rich repeat-containing N-terminal plant-type" evidence="14">
    <location>
        <begin position="76"/>
        <end position="99"/>
    </location>
</feature>
<keyword evidence="11" id="KW-0325">Glycoprotein</keyword>
<evidence type="ECO:0000256" key="4">
    <source>
        <dbReference type="ARBA" id="ARBA00022614"/>
    </source>
</evidence>
<evidence type="ECO:0000259" key="14">
    <source>
        <dbReference type="Pfam" id="PF08263"/>
    </source>
</evidence>
<keyword evidence="4" id="KW-0433">Leucine-rich repeat</keyword>
<evidence type="ECO:0000256" key="11">
    <source>
        <dbReference type="ARBA" id="ARBA00023180"/>
    </source>
</evidence>
<keyword evidence="9 12" id="KW-0472">Membrane</keyword>
<dbReference type="PRINTS" id="PR00019">
    <property type="entry name" value="LEURICHRPT"/>
</dbReference>
<dbReference type="Pfam" id="PF23598">
    <property type="entry name" value="LRR_14"/>
    <property type="match status" value="1"/>
</dbReference>
<reference evidence="16 17" key="1">
    <citation type="submission" date="2019-08" db="EMBL/GenBank/DDBJ databases">
        <title>Draft genome sequences of two oriental melons (Cucumis melo L. var makuwa).</title>
        <authorList>
            <person name="Kwon S.-Y."/>
        </authorList>
    </citation>
    <scope>NUCLEOTIDE SEQUENCE [LARGE SCALE GENOMIC DNA]</scope>
    <source>
        <strain evidence="17">cv. SW 3</strain>
        <tissue evidence="16">Leaf</tissue>
    </source>
</reference>
<evidence type="ECO:0000313" key="16">
    <source>
        <dbReference type="EMBL" id="KAA0039948.1"/>
    </source>
</evidence>
<comment type="similarity">
    <text evidence="2">Belongs to the RLP family.</text>
</comment>
<dbReference type="PANTHER" id="PTHR48061">
    <property type="entry name" value="LEUCINE-RICH REPEAT RECEPTOR PROTEIN KINASE EMS1-LIKE-RELATED"/>
    <property type="match status" value="1"/>
</dbReference>
<feature type="signal peptide" evidence="13">
    <location>
        <begin position="1"/>
        <end position="26"/>
    </location>
</feature>
<feature type="domain" description="Disease resistance R13L4/SHOC-2-like LRR" evidence="15">
    <location>
        <begin position="561"/>
        <end position="674"/>
    </location>
</feature>
<dbReference type="InterPro" id="IPR001611">
    <property type="entry name" value="Leu-rich_rpt"/>
</dbReference>
<accession>A0A5A7TAG1</accession>
<dbReference type="FunFam" id="3.80.10.10:FF:000041">
    <property type="entry name" value="LRR receptor-like serine/threonine-protein kinase ERECTA"/>
    <property type="match status" value="1"/>
</dbReference>
<dbReference type="GO" id="GO:0009791">
    <property type="term" value="P:post-embryonic development"/>
    <property type="evidence" value="ECO:0007669"/>
    <property type="project" value="UniProtKB-ARBA"/>
</dbReference>
<keyword evidence="7" id="KW-0677">Repeat</keyword>
<organism evidence="16 17">
    <name type="scientific">Cucumis melo var. makuwa</name>
    <name type="common">Oriental melon</name>
    <dbReference type="NCBI Taxonomy" id="1194695"/>
    <lineage>
        <taxon>Eukaryota</taxon>
        <taxon>Viridiplantae</taxon>
        <taxon>Streptophyta</taxon>
        <taxon>Embryophyta</taxon>
        <taxon>Tracheophyta</taxon>
        <taxon>Spermatophyta</taxon>
        <taxon>Magnoliopsida</taxon>
        <taxon>eudicotyledons</taxon>
        <taxon>Gunneridae</taxon>
        <taxon>Pentapetalae</taxon>
        <taxon>rosids</taxon>
        <taxon>fabids</taxon>
        <taxon>Cucurbitales</taxon>
        <taxon>Cucurbitaceae</taxon>
        <taxon>Benincaseae</taxon>
        <taxon>Cucumis</taxon>
    </lineage>
</organism>
<feature type="chain" id="PRO_5022942678" evidence="13">
    <location>
        <begin position="27"/>
        <end position="1167"/>
    </location>
</feature>
<keyword evidence="10 16" id="KW-0675">Receptor</keyword>
<evidence type="ECO:0000256" key="5">
    <source>
        <dbReference type="ARBA" id="ARBA00022692"/>
    </source>
</evidence>
<dbReference type="InterPro" id="IPR003591">
    <property type="entry name" value="Leu-rich_rpt_typical-subtyp"/>
</dbReference>
<evidence type="ECO:0000256" key="1">
    <source>
        <dbReference type="ARBA" id="ARBA00004251"/>
    </source>
</evidence>
<evidence type="ECO:0000256" key="8">
    <source>
        <dbReference type="ARBA" id="ARBA00022989"/>
    </source>
</evidence>
<dbReference type="STRING" id="1194695.A0A5A7TAG1"/>
<comment type="caution">
    <text evidence="16">The sequence shown here is derived from an EMBL/GenBank/DDBJ whole genome shotgun (WGS) entry which is preliminary data.</text>
</comment>
<dbReference type="SUPFAM" id="SSF52058">
    <property type="entry name" value="L domain-like"/>
    <property type="match status" value="4"/>
</dbReference>
<dbReference type="FunFam" id="3.80.10.10:FF:000095">
    <property type="entry name" value="LRR receptor-like serine/threonine-protein kinase GSO1"/>
    <property type="match status" value="1"/>
</dbReference>
<dbReference type="FunFam" id="3.80.10.10:FF:000233">
    <property type="entry name" value="Leucine-rich repeat receptor-like protein kinase TDR"/>
    <property type="match status" value="1"/>
</dbReference>
<dbReference type="Pfam" id="PF13855">
    <property type="entry name" value="LRR_8"/>
    <property type="match status" value="5"/>
</dbReference>
<evidence type="ECO:0000256" key="3">
    <source>
        <dbReference type="ARBA" id="ARBA00022475"/>
    </source>
</evidence>
<evidence type="ECO:0000256" key="10">
    <source>
        <dbReference type="ARBA" id="ARBA00023170"/>
    </source>
</evidence>
<dbReference type="InterPro" id="IPR013210">
    <property type="entry name" value="LRR_N_plant-typ"/>
</dbReference>
<evidence type="ECO:0000259" key="15">
    <source>
        <dbReference type="Pfam" id="PF23598"/>
    </source>
</evidence>
<dbReference type="InterPro" id="IPR055414">
    <property type="entry name" value="LRR_R13L4/SHOC2-like"/>
</dbReference>
<keyword evidence="3" id="KW-1003">Cell membrane</keyword>
<keyword evidence="8 12" id="KW-1133">Transmembrane helix</keyword>
<evidence type="ECO:0000256" key="13">
    <source>
        <dbReference type="SAM" id="SignalP"/>
    </source>
</evidence>
<dbReference type="PANTHER" id="PTHR48061:SF50">
    <property type="entry name" value="LEUCINE-RICH REPEAT-CONTAINING N-TERMINAL PLANT-TYPE DOMAIN-CONTAINING PROTEIN"/>
    <property type="match status" value="1"/>
</dbReference>
<dbReference type="Gene3D" id="3.80.10.10">
    <property type="entry name" value="Ribonuclease Inhibitor"/>
    <property type="match status" value="5"/>
</dbReference>
<sequence>MAVVMMCCYFFLLFLFLSNISLIVNSQLHHHHHHHVCDPKQSLALHQFKNAFFQPTPTSSSSCGQYLHDSTFYESTPHYRLSKWNENTDCCLWDGVECDDKGQGHVVGLHLGCSLLQGILHPNSTLFTLSHLKTLNLSFNDFSGSPISPQFGIMLTNLRVLDLSYSFFQGQVPMQMSYLSNLVSLNLSHNYDDLSFSNVVINRLVHNLTNLKDFKLASTDLSHVTPTSFINLSLSLRSLDLSYSSLSGNFPNHIFSLPNLNVLNLYSNLELDGHLPMSNWSKSVQILDLSFTNFSGGIPNSISEAKVLSYLNLGFCNFNGIIPSWIYLLPNLKRLDLSDNDFSGFLGDFKSNSLEYLVLSNNNLQGEISKSIYRQLNLIYLVLNSNNISGVLNLDMLLRIPSLRNLQISNNSQLSIFSTNVSSSNLTTIDMASLNNLGKIPYFLRNQKNLGRLDLSNNQIEGKIPEWFFELGDLMFLDLSHNSLSGELPSCLSNMTELHTLILKSNNFSGVIPIPPPSIVIYIASENQFVGKIPHSICLALDLQILSLSNNRMSGGTIPSCLTNITFLSVLDLKGNNFIGTIPTTLFPSGCQLQCLDLNGNRIEGELPQSLLNCKYLQVLDLGNNNITGNYIPKEIGTLRSLVGLNLSHNKLRGGIPTSLGNLSNLEWLDLSSNELFGSIPPQLVSLTNQKNLLRLDLSNNQIEGKIPEWFFELGNLMFLDLSHNSLSGELPSCLSNMTKLRTLILKSNNFSGVIPIPPPSIVIYIASENQFVGKIPHSICLALDLQILSLSNNRISGGTIPSCLTNITSLSVLDLKGNNFIGTIPTTLFPSGCQLRSLDLNDNQIEGELPQSLLNCKHLQVLDLGNNNITGYFPYWLKTVLDLQVLILRSNRFYGHINNSFTKDSFSNLRIIDLSRNYFSGPLPSKFFNMRAIQKVENQKSNSFFGDDYYRDSIVISLKGLEQKLERILLIFKTIDLSSNGFSGEIPKEIGKLRSLVGLNLSNNKLTGEIPTSLGNLNNLEWLDLSSNELCGNIPPQLVGLTFLSHLNLSSNHLSGPIPQGNQFDTFESFSYFGNLGLCGKPLPNCDAGYPKDHKYQPLYEEEEEGDGFEKGIWVKAVFMGYGCGIVFGTFIGYLVFHHRKPMWIVARVEGKRARKIQTSMRSRRP</sequence>
<dbReference type="PROSITE" id="PS51450">
    <property type="entry name" value="LRR"/>
    <property type="match status" value="3"/>
</dbReference>
<comment type="subcellular location">
    <subcellularLocation>
        <location evidence="1">Cell membrane</location>
        <topology evidence="1">Single-pass type I membrane protein</topology>
    </subcellularLocation>
</comment>
<dbReference type="SMART" id="SM00369">
    <property type="entry name" value="LRR_TYP"/>
    <property type="match status" value="13"/>
</dbReference>
<dbReference type="GO" id="GO:0005886">
    <property type="term" value="C:plasma membrane"/>
    <property type="evidence" value="ECO:0007669"/>
    <property type="project" value="UniProtKB-SubCell"/>
</dbReference>
<evidence type="ECO:0000256" key="12">
    <source>
        <dbReference type="SAM" id="Phobius"/>
    </source>
</evidence>